<reference evidence="1" key="2">
    <citation type="submission" date="2022-09" db="EMBL/GenBank/DDBJ databases">
        <title>Genome-inferred correspondence between phylogeny and metabolic traits in the wild Drosophila gut microbiome.</title>
        <authorList>
            <person name="Bueno E."/>
            <person name="Blow F."/>
            <person name="Douglas A.E."/>
        </authorList>
    </citation>
    <scope>NUCLEOTIDE SEQUENCE</scope>
    <source>
        <strain evidence="1">Dm-2019-70</strain>
    </source>
</reference>
<sequence length="143" mass="16948">MPEMFAVFDGRSENFDMLEPVRPFPFVLIRFLVRSDCYAENLDGQIILRRTYQKQFNRVKAQFITKFLPLYDDNSTTDLPIIEQITPWLRQHLTEDFLIPDQIELDAISIMGNWDIFSADHTKMTKEFNKQIELSMKNLPKPD</sequence>
<dbReference type="AlphaFoldDB" id="A0AA41ES28"/>
<protein>
    <submittedName>
        <fullName evidence="1">Uncharacterized protein</fullName>
    </submittedName>
</protein>
<gene>
    <name evidence="1" type="ORF">JK167_13745</name>
</gene>
<comment type="caution">
    <text evidence="1">The sequence shown here is derived from an EMBL/GenBank/DDBJ whole genome shotgun (WGS) entry which is preliminary data.</text>
</comment>
<name>A0AA41ES28_LEVBR</name>
<accession>A0AA41ES28</accession>
<evidence type="ECO:0000313" key="1">
    <source>
        <dbReference type="EMBL" id="MBS1011860.1"/>
    </source>
</evidence>
<evidence type="ECO:0000313" key="2">
    <source>
        <dbReference type="Proteomes" id="UP000676478"/>
    </source>
</evidence>
<reference evidence="1" key="1">
    <citation type="submission" date="2020-12" db="EMBL/GenBank/DDBJ databases">
        <authorList>
            <person name="Mcmullen J.G."/>
        </authorList>
    </citation>
    <scope>NUCLEOTIDE SEQUENCE</scope>
    <source>
        <strain evidence="1">Dm-2019-70</strain>
    </source>
</reference>
<dbReference type="RefSeq" id="WP_211756926.1">
    <property type="nucleotide sequence ID" value="NZ_JAERKF010000034.1"/>
</dbReference>
<dbReference type="EMBL" id="JAERKF010000034">
    <property type="protein sequence ID" value="MBS1011860.1"/>
    <property type="molecule type" value="Genomic_DNA"/>
</dbReference>
<organism evidence="1 2">
    <name type="scientific">Levilactobacillus brevis</name>
    <name type="common">Lactobacillus brevis</name>
    <dbReference type="NCBI Taxonomy" id="1580"/>
    <lineage>
        <taxon>Bacteria</taxon>
        <taxon>Bacillati</taxon>
        <taxon>Bacillota</taxon>
        <taxon>Bacilli</taxon>
        <taxon>Lactobacillales</taxon>
        <taxon>Lactobacillaceae</taxon>
        <taxon>Levilactobacillus</taxon>
    </lineage>
</organism>
<proteinExistence type="predicted"/>
<dbReference type="Proteomes" id="UP000676478">
    <property type="component" value="Unassembled WGS sequence"/>
</dbReference>